<dbReference type="CDD" id="cd00229">
    <property type="entry name" value="SGNH_hydrolase"/>
    <property type="match status" value="1"/>
</dbReference>
<reference evidence="1" key="1">
    <citation type="submission" date="2020-04" db="EMBL/GenBank/DDBJ databases">
        <authorList>
            <person name="Alioto T."/>
            <person name="Alioto T."/>
            <person name="Gomez Garrido J."/>
        </authorList>
    </citation>
    <scope>NUCLEOTIDE SEQUENCE</scope>
    <source>
        <strain evidence="1">A484AB</strain>
    </source>
</reference>
<name>A0A6S7FUJ0_PARCT</name>
<accession>A0A6S7FUJ0</accession>
<organism evidence="1 2">
    <name type="scientific">Paramuricea clavata</name>
    <name type="common">Red gorgonian</name>
    <name type="synonym">Violescent sea-whip</name>
    <dbReference type="NCBI Taxonomy" id="317549"/>
    <lineage>
        <taxon>Eukaryota</taxon>
        <taxon>Metazoa</taxon>
        <taxon>Cnidaria</taxon>
        <taxon>Anthozoa</taxon>
        <taxon>Octocorallia</taxon>
        <taxon>Malacalcyonacea</taxon>
        <taxon>Plexauridae</taxon>
        <taxon>Paramuricea</taxon>
    </lineage>
</organism>
<gene>
    <name evidence="1" type="ORF">PACLA_8A067698</name>
</gene>
<evidence type="ECO:0000313" key="2">
    <source>
        <dbReference type="Proteomes" id="UP001152795"/>
    </source>
</evidence>
<dbReference type="Gene3D" id="2.60.120.260">
    <property type="entry name" value="Galactose-binding domain-like"/>
    <property type="match status" value="1"/>
</dbReference>
<dbReference type="EMBL" id="CACRXK020000201">
    <property type="protein sequence ID" value="CAB3979476.1"/>
    <property type="molecule type" value="Genomic_DNA"/>
</dbReference>
<evidence type="ECO:0000313" key="1">
    <source>
        <dbReference type="EMBL" id="CAB3979476.1"/>
    </source>
</evidence>
<dbReference type="InterPro" id="IPR036514">
    <property type="entry name" value="SGNH_hydro_sf"/>
</dbReference>
<dbReference type="SUPFAM" id="SSF52266">
    <property type="entry name" value="SGNH hydrolase"/>
    <property type="match status" value="1"/>
</dbReference>
<dbReference type="PANTHER" id="PTHR34407:SF1">
    <property type="entry name" value="SGNH HYDROLASE-TYPE ESTERASE DOMAIN-CONTAINING PROTEIN"/>
    <property type="match status" value="1"/>
</dbReference>
<sequence length="480" mass="54234">MSETTKPDSENKSSKSLKCNVKNMILLQQALQEDVLSTWPLKKRFSSLRDLHLDKNNFWSVIKHENNERLQKTTEKVLQGKTVNVVVYGGSNTAGGGLQEDEKSIKGRFPIILQSWWDSVITPATGSRLNIKIIGIGGTSSSYYQFCYKVYLHHNNIDLVILDSSVNDGVALRFKHSTNINQSLPLEQFTRQLLNDPNNPAVMFVNFFLTTKTRRGCFNLINLGQSLVSNHYNITTFDLRNLACEFKSGKFHITAKTAKYQTKDKYHMSLLGHAQTTFMIIQVIRKSIRKLLNDSHVLTNKTIYDCTATSNVSIHEPIPPAKYIKPISSVIKNPLCWTGLAPDKKYMIRNTLKVSVLKRKGFDYTEQVPILSPRHRGKAYRTDCFSCWCGTKKGSEITFSFEAPDHSSVSIFTRSNRDSGELEVWLDNDIEKRIRIYPKNRNRQTVVVAVAAGVTSGNHTLTVRITKDGNIPVVGIAVAE</sequence>
<dbReference type="OrthoDB" id="5951887at2759"/>
<proteinExistence type="predicted"/>
<dbReference type="AlphaFoldDB" id="A0A6S7FUJ0"/>
<dbReference type="Proteomes" id="UP001152795">
    <property type="component" value="Unassembled WGS sequence"/>
</dbReference>
<dbReference type="PANTHER" id="PTHR34407">
    <property type="entry name" value="EXPRESSED PROTEIN"/>
    <property type="match status" value="1"/>
</dbReference>
<comment type="caution">
    <text evidence="1">The sequence shown here is derived from an EMBL/GenBank/DDBJ whole genome shotgun (WGS) entry which is preliminary data.</text>
</comment>
<protein>
    <submittedName>
        <fullName evidence="1">Uncharacterized protein</fullName>
    </submittedName>
</protein>
<keyword evidence="2" id="KW-1185">Reference proteome</keyword>
<dbReference type="Gene3D" id="3.40.50.1110">
    <property type="entry name" value="SGNH hydrolase"/>
    <property type="match status" value="1"/>
</dbReference>